<proteinExistence type="predicted"/>
<dbReference type="Proteomes" id="UP000029121">
    <property type="component" value="Unassembled WGS sequence"/>
</dbReference>
<evidence type="ECO:0000313" key="1">
    <source>
        <dbReference type="EMBL" id="EOA24990.1"/>
    </source>
</evidence>
<keyword evidence="2" id="KW-1185">Reference proteome</keyword>
<dbReference type="EMBL" id="KB870809">
    <property type="protein sequence ID" value="EOA24990.1"/>
    <property type="molecule type" value="Genomic_DNA"/>
</dbReference>
<accession>R0HII1</accession>
<evidence type="ECO:0000313" key="2">
    <source>
        <dbReference type="Proteomes" id="UP000029121"/>
    </source>
</evidence>
<name>R0HII1_9BRAS</name>
<gene>
    <name evidence="1" type="ORF">CARUB_v10018287mg</name>
</gene>
<sequence length="106" mass="12401">MYKDLTFLLLQEFLTQTTPQNFGCSSFHLHYVMERSSSFSHTGSYLRIVDNTKINEGNHNKKQITVLHKKRNGLACPSVTKNTLEEIRKVRCACIKLMLKFFCKWN</sequence>
<reference evidence="2" key="1">
    <citation type="journal article" date="2013" name="Nat. Genet.">
        <title>The Capsella rubella genome and the genomic consequences of rapid mating system evolution.</title>
        <authorList>
            <person name="Slotte T."/>
            <person name="Hazzouri K.M."/>
            <person name="Agren J.A."/>
            <person name="Koenig D."/>
            <person name="Maumus F."/>
            <person name="Guo Y.L."/>
            <person name="Steige K."/>
            <person name="Platts A.E."/>
            <person name="Escobar J.S."/>
            <person name="Newman L.K."/>
            <person name="Wang W."/>
            <person name="Mandakova T."/>
            <person name="Vello E."/>
            <person name="Smith L.M."/>
            <person name="Henz S.R."/>
            <person name="Steffen J."/>
            <person name="Takuno S."/>
            <person name="Brandvain Y."/>
            <person name="Coop G."/>
            <person name="Andolfatto P."/>
            <person name="Hu T.T."/>
            <person name="Blanchette M."/>
            <person name="Clark R.M."/>
            <person name="Quesneville H."/>
            <person name="Nordborg M."/>
            <person name="Gaut B.S."/>
            <person name="Lysak M.A."/>
            <person name="Jenkins J."/>
            <person name="Grimwood J."/>
            <person name="Chapman J."/>
            <person name="Prochnik S."/>
            <person name="Shu S."/>
            <person name="Rokhsar D."/>
            <person name="Schmutz J."/>
            <person name="Weigel D."/>
            <person name="Wright S.I."/>
        </authorList>
    </citation>
    <scope>NUCLEOTIDE SEQUENCE [LARGE SCALE GENOMIC DNA]</scope>
    <source>
        <strain evidence="2">cv. Monte Gargano</strain>
    </source>
</reference>
<organism evidence="1 2">
    <name type="scientific">Capsella rubella</name>
    <dbReference type="NCBI Taxonomy" id="81985"/>
    <lineage>
        <taxon>Eukaryota</taxon>
        <taxon>Viridiplantae</taxon>
        <taxon>Streptophyta</taxon>
        <taxon>Embryophyta</taxon>
        <taxon>Tracheophyta</taxon>
        <taxon>Spermatophyta</taxon>
        <taxon>Magnoliopsida</taxon>
        <taxon>eudicotyledons</taxon>
        <taxon>Gunneridae</taxon>
        <taxon>Pentapetalae</taxon>
        <taxon>rosids</taxon>
        <taxon>malvids</taxon>
        <taxon>Brassicales</taxon>
        <taxon>Brassicaceae</taxon>
        <taxon>Camelineae</taxon>
        <taxon>Capsella</taxon>
    </lineage>
</organism>
<dbReference type="AlphaFoldDB" id="R0HII1"/>
<protein>
    <submittedName>
        <fullName evidence="1">Uncharacterized protein</fullName>
    </submittedName>
</protein>